<evidence type="ECO:0000313" key="12">
    <source>
        <dbReference type="Proteomes" id="UP000468650"/>
    </source>
</evidence>
<comment type="catalytic activity">
    <reaction evidence="8 9">
        <text>L-kynurenine + NADPH + O2 + H(+) = 3-hydroxy-L-kynurenine + NADP(+) + H2O</text>
        <dbReference type="Rhea" id="RHEA:20545"/>
        <dbReference type="ChEBI" id="CHEBI:15377"/>
        <dbReference type="ChEBI" id="CHEBI:15378"/>
        <dbReference type="ChEBI" id="CHEBI:15379"/>
        <dbReference type="ChEBI" id="CHEBI:57783"/>
        <dbReference type="ChEBI" id="CHEBI:57959"/>
        <dbReference type="ChEBI" id="CHEBI:58125"/>
        <dbReference type="ChEBI" id="CHEBI:58349"/>
        <dbReference type="EC" id="1.14.13.9"/>
    </reaction>
</comment>
<evidence type="ECO:0000313" key="11">
    <source>
        <dbReference type="EMBL" id="KAB2810305.1"/>
    </source>
</evidence>
<evidence type="ECO:0000256" key="3">
    <source>
        <dbReference type="ARBA" id="ARBA00022642"/>
    </source>
</evidence>
<dbReference type="GO" id="GO:0009435">
    <property type="term" value="P:NAD+ biosynthetic process"/>
    <property type="evidence" value="ECO:0007669"/>
    <property type="project" value="UniProtKB-UniPathway"/>
</dbReference>
<dbReference type="EC" id="1.14.13.9" evidence="9"/>
<name>A0A6N6RGM7_9FLAO</name>
<dbReference type="AlphaFoldDB" id="A0A6N6RGM7"/>
<dbReference type="GO" id="GO:0070189">
    <property type="term" value="P:kynurenine metabolic process"/>
    <property type="evidence" value="ECO:0007669"/>
    <property type="project" value="TreeGrafter"/>
</dbReference>
<proteinExistence type="inferred from homology"/>
<keyword evidence="3 9" id="KW-0662">Pyridine nucleotide biosynthesis</keyword>
<dbReference type="Pfam" id="PF01494">
    <property type="entry name" value="FAD_binding_3"/>
    <property type="match status" value="1"/>
</dbReference>
<comment type="similarity">
    <text evidence="9">Belongs to the aromatic-ring hydroxylase family. KMO subfamily.</text>
</comment>
<dbReference type="OrthoDB" id="9766816at2"/>
<comment type="pathway">
    <text evidence="9">Cofactor biosynthesis; NAD(+) biosynthesis; quinolinate from L-kynurenine: step 1/3.</text>
</comment>
<keyword evidence="5 9" id="KW-0521">NADP</keyword>
<organism evidence="11 12">
    <name type="scientific">Phaeocystidibacter luteus</name>
    <dbReference type="NCBI Taxonomy" id="911197"/>
    <lineage>
        <taxon>Bacteria</taxon>
        <taxon>Pseudomonadati</taxon>
        <taxon>Bacteroidota</taxon>
        <taxon>Flavobacteriia</taxon>
        <taxon>Flavobacteriales</taxon>
        <taxon>Phaeocystidibacteraceae</taxon>
        <taxon>Phaeocystidibacter</taxon>
    </lineage>
</organism>
<keyword evidence="6 9" id="KW-0560">Oxidoreductase</keyword>
<dbReference type="PRINTS" id="PR00420">
    <property type="entry name" value="RNGMNOXGNASE"/>
</dbReference>
<dbReference type="UniPathway" id="UPA00253">
    <property type="reaction ID" value="UER00328"/>
</dbReference>
<dbReference type="PANTHER" id="PTHR46028:SF2">
    <property type="entry name" value="KYNURENINE 3-MONOOXYGENASE"/>
    <property type="match status" value="1"/>
</dbReference>
<comment type="caution">
    <text evidence="11">The sequence shown here is derived from an EMBL/GenBank/DDBJ whole genome shotgun (WGS) entry which is preliminary data.</text>
</comment>
<comment type="cofactor">
    <cofactor evidence="1 9">
        <name>FAD</name>
        <dbReference type="ChEBI" id="CHEBI:57692"/>
    </cofactor>
</comment>
<dbReference type="GO" id="GO:0004502">
    <property type="term" value="F:kynurenine 3-monooxygenase activity"/>
    <property type="evidence" value="ECO:0007669"/>
    <property type="project" value="UniProtKB-UniRule"/>
</dbReference>
<evidence type="ECO:0000256" key="2">
    <source>
        <dbReference type="ARBA" id="ARBA00022630"/>
    </source>
</evidence>
<dbReference type="PANTHER" id="PTHR46028">
    <property type="entry name" value="KYNURENINE 3-MONOOXYGENASE"/>
    <property type="match status" value="1"/>
</dbReference>
<gene>
    <name evidence="9" type="primary">kmo</name>
    <name evidence="11" type="ORF">F8C67_06885</name>
</gene>
<dbReference type="GO" id="GO:0071949">
    <property type="term" value="F:FAD binding"/>
    <property type="evidence" value="ECO:0007669"/>
    <property type="project" value="InterPro"/>
</dbReference>
<evidence type="ECO:0000256" key="9">
    <source>
        <dbReference type="HAMAP-Rule" id="MF_01971"/>
    </source>
</evidence>
<keyword evidence="2 9" id="KW-0285">Flavoprotein</keyword>
<dbReference type="SUPFAM" id="SSF51905">
    <property type="entry name" value="FAD/NAD(P)-binding domain"/>
    <property type="match status" value="1"/>
</dbReference>
<evidence type="ECO:0000256" key="8">
    <source>
        <dbReference type="ARBA" id="ARBA00047818"/>
    </source>
</evidence>
<dbReference type="RefSeq" id="WP_151667094.1">
    <property type="nucleotide sequence ID" value="NZ_WBVO01000004.1"/>
</dbReference>
<sequence length="444" mass="50365">MKKATVVGAGLVGSLWSVYLAKRGYNVDIFEARPDMRDASLSAGRSINLALSDRGWKALEKVGLGDQIREVAIPMYRRVMHAMDGSLTYQPYGKENQAIWSVSRGGLNRVLMDLAEREGNVKINFEHKCKSVDLEKGSATFTNRNTGEQVVSDNGLLFGTDGAFSAVRKAMQRTDRFNYEQEYIEHGYKELSIHPNEDGTHKLEKNALHIWPRGEFMLIALPNMDGSFTCTLFHPYGGEQGFDALDNDEKVRNFFKSTFPDAYELMPNLMEDWHENPTSSLVIIRCFPWSKNGKVALLGDASHAIVPFYGQGMNAGFEDCTIFEKFLAETNEDWDKAMKLYEEERKPNGDAIADLAMQNFVEMRDLTGDPKFLLRKKIEGKFSTLHPEKWLPLYSMVTFSHIPYAEANAEGKRQAAIMEQVMAMPNIEEKWDSNEVMELMNKLS</sequence>
<evidence type="ECO:0000256" key="1">
    <source>
        <dbReference type="ARBA" id="ARBA00001974"/>
    </source>
</evidence>
<evidence type="ECO:0000259" key="10">
    <source>
        <dbReference type="Pfam" id="PF01494"/>
    </source>
</evidence>
<dbReference type="InterPro" id="IPR027545">
    <property type="entry name" value="Kynurenine_monooxygenase"/>
</dbReference>
<evidence type="ECO:0000256" key="7">
    <source>
        <dbReference type="ARBA" id="ARBA00023033"/>
    </source>
</evidence>
<accession>A0A6N6RGM7</accession>
<keyword evidence="4 9" id="KW-0274">FAD</keyword>
<dbReference type="HAMAP" id="MF_01971">
    <property type="entry name" value="Kynurenine_monooxygenase"/>
    <property type="match status" value="1"/>
</dbReference>
<dbReference type="GO" id="GO:0019805">
    <property type="term" value="P:quinolinate biosynthetic process"/>
    <property type="evidence" value="ECO:0007669"/>
    <property type="project" value="UniProtKB-UniRule"/>
</dbReference>
<dbReference type="Gene3D" id="3.50.50.60">
    <property type="entry name" value="FAD/NAD(P)-binding domain"/>
    <property type="match status" value="1"/>
</dbReference>
<protein>
    <recommendedName>
        <fullName evidence="9">Kynurenine 3-monooxygenase</fullName>
        <ecNumber evidence="9">1.14.13.9</ecNumber>
    </recommendedName>
    <alternativeName>
        <fullName evidence="9">Kynurenine 3-hydroxylase</fullName>
    </alternativeName>
</protein>
<reference evidence="11 12" key="1">
    <citation type="submission" date="2019-09" db="EMBL/GenBank/DDBJ databases">
        <title>Genomes of family Cryomorphaceae.</title>
        <authorList>
            <person name="Bowman J.P."/>
        </authorList>
    </citation>
    <scope>NUCLEOTIDE SEQUENCE [LARGE SCALE GENOMIC DNA]</scope>
    <source>
        <strain evidence="11 12">LMG 25704</strain>
    </source>
</reference>
<dbReference type="EMBL" id="WBVO01000004">
    <property type="protein sequence ID" value="KAB2810305.1"/>
    <property type="molecule type" value="Genomic_DNA"/>
</dbReference>
<dbReference type="InterPro" id="IPR036188">
    <property type="entry name" value="FAD/NAD-bd_sf"/>
</dbReference>
<dbReference type="GO" id="GO:0006569">
    <property type="term" value="P:L-tryptophan catabolic process"/>
    <property type="evidence" value="ECO:0007669"/>
    <property type="project" value="UniProtKB-UniRule"/>
</dbReference>
<keyword evidence="7 9" id="KW-0503">Monooxygenase</keyword>
<evidence type="ECO:0000256" key="6">
    <source>
        <dbReference type="ARBA" id="ARBA00023002"/>
    </source>
</evidence>
<feature type="domain" description="FAD-binding" evidence="10">
    <location>
        <begin position="4"/>
        <end position="354"/>
    </location>
</feature>
<comment type="function">
    <text evidence="9">Catalyzes the hydroxylation of L-kynurenine (L-Kyn) to form 3-hydroxy-L-kynurenine (L-3OHKyn). Required for synthesis of quinolinic acid.</text>
</comment>
<evidence type="ECO:0000256" key="5">
    <source>
        <dbReference type="ARBA" id="ARBA00022857"/>
    </source>
</evidence>
<dbReference type="FunFam" id="3.50.50.60:FF:000185">
    <property type="entry name" value="Kynurenine 3-monooxygenase"/>
    <property type="match status" value="1"/>
</dbReference>
<dbReference type="GO" id="GO:0043420">
    <property type="term" value="P:anthranilate metabolic process"/>
    <property type="evidence" value="ECO:0007669"/>
    <property type="project" value="UniProtKB-UniRule"/>
</dbReference>
<dbReference type="Proteomes" id="UP000468650">
    <property type="component" value="Unassembled WGS sequence"/>
</dbReference>
<keyword evidence="12" id="KW-1185">Reference proteome</keyword>
<evidence type="ECO:0000256" key="4">
    <source>
        <dbReference type="ARBA" id="ARBA00022827"/>
    </source>
</evidence>
<dbReference type="InterPro" id="IPR002938">
    <property type="entry name" value="FAD-bd"/>
</dbReference>